<dbReference type="InterPro" id="IPR050319">
    <property type="entry name" value="ABC_transp_ATP-bind"/>
</dbReference>
<dbReference type="InterPro" id="IPR003593">
    <property type="entry name" value="AAA+_ATPase"/>
</dbReference>
<gene>
    <name evidence="5" type="primary">dppD_2</name>
    <name evidence="5" type="ORF">Aple_043640</name>
</gene>
<keyword evidence="6" id="KW-1185">Reference proteome</keyword>
<dbReference type="GO" id="GO:0005524">
    <property type="term" value="F:ATP binding"/>
    <property type="evidence" value="ECO:0007669"/>
    <property type="project" value="UniProtKB-KW"/>
</dbReference>
<evidence type="ECO:0000256" key="1">
    <source>
        <dbReference type="ARBA" id="ARBA00022448"/>
    </source>
</evidence>
<evidence type="ECO:0000256" key="3">
    <source>
        <dbReference type="ARBA" id="ARBA00022840"/>
    </source>
</evidence>
<dbReference type="PROSITE" id="PS00211">
    <property type="entry name" value="ABC_TRANSPORTER_1"/>
    <property type="match status" value="2"/>
</dbReference>
<dbReference type="InterPro" id="IPR003439">
    <property type="entry name" value="ABC_transporter-like_ATP-bd"/>
</dbReference>
<dbReference type="Proteomes" id="UP000377595">
    <property type="component" value="Unassembled WGS sequence"/>
</dbReference>
<dbReference type="NCBIfam" id="NF007739">
    <property type="entry name" value="PRK10419.1"/>
    <property type="match status" value="2"/>
</dbReference>
<feature type="domain" description="ABC transporter" evidence="4">
    <location>
        <begin position="265"/>
        <end position="505"/>
    </location>
</feature>
<accession>A0A5M3XSV9</accession>
<organism evidence="5 6">
    <name type="scientific">Acrocarpospora pleiomorpha</name>
    <dbReference type="NCBI Taxonomy" id="90975"/>
    <lineage>
        <taxon>Bacteria</taxon>
        <taxon>Bacillati</taxon>
        <taxon>Actinomycetota</taxon>
        <taxon>Actinomycetes</taxon>
        <taxon>Streptosporangiales</taxon>
        <taxon>Streptosporangiaceae</taxon>
        <taxon>Acrocarpospora</taxon>
    </lineage>
</organism>
<dbReference type="PROSITE" id="PS50893">
    <property type="entry name" value="ABC_TRANSPORTER_2"/>
    <property type="match status" value="2"/>
</dbReference>
<proteinExistence type="predicted"/>
<sequence length="515" mass="55555">MRYRAGTTSPALDGVSLTVGNGEVVAVVGESGSGKSTMARAVLGLTPSTARLSGRIAFHGRDLLGLGARRWREIRGRRIGLIAQDPLAALDPVKRVGDQVAEALLAHRLAGRRSVRGQVAEALAAAGLDDPDLQARRYPHELSGGMRQRVLIGLIIALRPQLIVADEPTSALDVTVQRTILDQITALNADGTGVLLITHDLAVATERAHRIVVLSHGQVVETGPAARVLNEPTMDYTRRLIAAAPSLTSARRVRQPPPAGRPPLLSVRDLGKVYRRTAVAVDGVSFDVHPGETVAIVGESGSGKTTTARMVLRLADATSGRILFKGGDITAAGGRDLRRLRRHVQLIHQDPASTLDPRFTVERCVAEPLKALTSGSAAERRRTVTRLLEEVALGPDLLRRRSTELSGGQRQRVAIARALACRPDLIVCDEPVSALDVSVQAQILDLLVRLQEELSLSYLFISHDLAVVRQIAHRILVMRQGRVVEIGRTEQIFEAPRHEYTKALLAAIPGRAPLR</sequence>
<dbReference type="EMBL" id="BLAF01000023">
    <property type="protein sequence ID" value="GES21468.1"/>
    <property type="molecule type" value="Genomic_DNA"/>
</dbReference>
<evidence type="ECO:0000313" key="6">
    <source>
        <dbReference type="Proteomes" id="UP000377595"/>
    </source>
</evidence>
<dbReference type="SUPFAM" id="SSF52540">
    <property type="entry name" value="P-loop containing nucleoside triphosphate hydrolases"/>
    <property type="match status" value="2"/>
</dbReference>
<evidence type="ECO:0000313" key="5">
    <source>
        <dbReference type="EMBL" id="GES21468.1"/>
    </source>
</evidence>
<keyword evidence="1" id="KW-0813">Transport</keyword>
<keyword evidence="2" id="KW-0547">Nucleotide-binding</keyword>
<dbReference type="NCBIfam" id="NF008453">
    <property type="entry name" value="PRK11308.1"/>
    <property type="match status" value="2"/>
</dbReference>
<dbReference type="GO" id="GO:0015833">
    <property type="term" value="P:peptide transport"/>
    <property type="evidence" value="ECO:0007669"/>
    <property type="project" value="InterPro"/>
</dbReference>
<dbReference type="Pfam" id="PF08352">
    <property type="entry name" value="oligo_HPY"/>
    <property type="match status" value="2"/>
</dbReference>
<dbReference type="PANTHER" id="PTHR43776">
    <property type="entry name" value="TRANSPORT ATP-BINDING PROTEIN"/>
    <property type="match status" value="1"/>
</dbReference>
<dbReference type="Pfam" id="PF00005">
    <property type="entry name" value="ABC_tran"/>
    <property type="match status" value="2"/>
</dbReference>
<dbReference type="SMART" id="SM00382">
    <property type="entry name" value="AAA"/>
    <property type="match status" value="2"/>
</dbReference>
<dbReference type="GO" id="GO:0016887">
    <property type="term" value="F:ATP hydrolysis activity"/>
    <property type="evidence" value="ECO:0007669"/>
    <property type="project" value="InterPro"/>
</dbReference>
<comment type="caution">
    <text evidence="5">The sequence shown here is derived from an EMBL/GenBank/DDBJ whole genome shotgun (WGS) entry which is preliminary data.</text>
</comment>
<reference evidence="5 6" key="1">
    <citation type="submission" date="2019-10" db="EMBL/GenBank/DDBJ databases">
        <title>Whole genome shotgun sequence of Acrocarpospora pleiomorpha NBRC 16267.</title>
        <authorList>
            <person name="Ichikawa N."/>
            <person name="Kimura A."/>
            <person name="Kitahashi Y."/>
            <person name="Komaki H."/>
            <person name="Oguchi A."/>
        </authorList>
    </citation>
    <scope>NUCLEOTIDE SEQUENCE [LARGE SCALE GENOMIC DNA]</scope>
    <source>
        <strain evidence="5 6">NBRC 16267</strain>
    </source>
</reference>
<dbReference type="AlphaFoldDB" id="A0A5M3XSV9"/>
<keyword evidence="3 5" id="KW-0067">ATP-binding</keyword>
<evidence type="ECO:0000259" key="4">
    <source>
        <dbReference type="PROSITE" id="PS50893"/>
    </source>
</evidence>
<dbReference type="InterPro" id="IPR017871">
    <property type="entry name" value="ABC_transporter-like_CS"/>
</dbReference>
<name>A0A5M3XSV9_9ACTN</name>
<protein>
    <submittedName>
        <fullName evidence="5">Peptide ABC transporter ATP-binding protein</fullName>
    </submittedName>
</protein>
<feature type="domain" description="ABC transporter" evidence="4">
    <location>
        <begin position="1"/>
        <end position="241"/>
    </location>
</feature>
<dbReference type="Gene3D" id="3.40.50.300">
    <property type="entry name" value="P-loop containing nucleotide triphosphate hydrolases"/>
    <property type="match status" value="2"/>
</dbReference>
<dbReference type="InterPro" id="IPR027417">
    <property type="entry name" value="P-loop_NTPase"/>
</dbReference>
<dbReference type="CDD" id="cd03257">
    <property type="entry name" value="ABC_NikE_OppD_transporters"/>
    <property type="match status" value="2"/>
</dbReference>
<dbReference type="InterPro" id="IPR013563">
    <property type="entry name" value="Oligopep_ABC_C"/>
</dbReference>
<dbReference type="GO" id="GO:0055085">
    <property type="term" value="P:transmembrane transport"/>
    <property type="evidence" value="ECO:0007669"/>
    <property type="project" value="UniProtKB-ARBA"/>
</dbReference>
<evidence type="ECO:0000256" key="2">
    <source>
        <dbReference type="ARBA" id="ARBA00022741"/>
    </source>
</evidence>